<keyword evidence="1" id="KW-0472">Membrane</keyword>
<feature type="transmembrane region" description="Helical" evidence="1">
    <location>
        <begin position="51"/>
        <end position="69"/>
    </location>
</feature>
<gene>
    <name evidence="2" type="ORF">LTR09_008343</name>
</gene>
<feature type="transmembrane region" description="Helical" evidence="1">
    <location>
        <begin position="250"/>
        <end position="269"/>
    </location>
</feature>
<dbReference type="InterPro" id="IPR037185">
    <property type="entry name" value="EmrE-like"/>
</dbReference>
<feature type="transmembrane region" description="Helical" evidence="1">
    <location>
        <begin position="323"/>
        <end position="350"/>
    </location>
</feature>
<dbReference type="EMBL" id="JAWDJX010000032">
    <property type="protein sequence ID" value="KAK3050432.1"/>
    <property type="molecule type" value="Genomic_DNA"/>
</dbReference>
<feature type="transmembrane region" description="Helical" evidence="1">
    <location>
        <begin position="381"/>
        <end position="398"/>
    </location>
</feature>
<feature type="transmembrane region" description="Helical" evidence="1">
    <location>
        <begin position="157"/>
        <end position="180"/>
    </location>
</feature>
<feature type="transmembrane region" description="Helical" evidence="1">
    <location>
        <begin position="290"/>
        <end position="311"/>
    </location>
</feature>
<feature type="transmembrane region" description="Helical" evidence="1">
    <location>
        <begin position="89"/>
        <end position="107"/>
    </location>
</feature>
<comment type="caution">
    <text evidence="2">The sequence shown here is derived from an EMBL/GenBank/DDBJ whole genome shotgun (WGS) entry which is preliminary data.</text>
</comment>
<name>A0AAJ0GAG4_9PEZI</name>
<dbReference type="PANTHER" id="PTHR19346:SF4">
    <property type="entry name" value="SUGAR PHOSPHATE TRANSPORTER DOMAIN-CONTAINING PROTEIN"/>
    <property type="match status" value="1"/>
</dbReference>
<organism evidence="2 3">
    <name type="scientific">Extremus antarcticus</name>
    <dbReference type="NCBI Taxonomy" id="702011"/>
    <lineage>
        <taxon>Eukaryota</taxon>
        <taxon>Fungi</taxon>
        <taxon>Dikarya</taxon>
        <taxon>Ascomycota</taxon>
        <taxon>Pezizomycotina</taxon>
        <taxon>Dothideomycetes</taxon>
        <taxon>Dothideomycetidae</taxon>
        <taxon>Mycosphaerellales</taxon>
        <taxon>Extremaceae</taxon>
        <taxon>Extremus</taxon>
    </lineage>
</organism>
<protein>
    <recommendedName>
        <fullName evidence="4">EamA domain-containing protein</fullName>
    </recommendedName>
</protein>
<evidence type="ECO:0008006" key="4">
    <source>
        <dbReference type="Google" id="ProtNLM"/>
    </source>
</evidence>
<reference evidence="2" key="1">
    <citation type="submission" date="2023-04" db="EMBL/GenBank/DDBJ databases">
        <title>Black Yeasts Isolated from many extreme environments.</title>
        <authorList>
            <person name="Coleine C."/>
            <person name="Stajich J.E."/>
            <person name="Selbmann L."/>
        </authorList>
    </citation>
    <scope>NUCLEOTIDE SEQUENCE</scope>
    <source>
        <strain evidence="2">CCFEE 5312</strain>
    </source>
</reference>
<feature type="transmembrane region" description="Helical" evidence="1">
    <location>
        <begin position="192"/>
        <end position="209"/>
    </location>
</feature>
<keyword evidence="1" id="KW-0812">Transmembrane</keyword>
<evidence type="ECO:0000313" key="3">
    <source>
        <dbReference type="Proteomes" id="UP001271007"/>
    </source>
</evidence>
<evidence type="ECO:0000313" key="2">
    <source>
        <dbReference type="EMBL" id="KAK3050432.1"/>
    </source>
</evidence>
<feature type="transmembrane region" description="Helical" evidence="1">
    <location>
        <begin position="357"/>
        <end position="375"/>
    </location>
</feature>
<dbReference type="AlphaFoldDB" id="A0AAJ0GAG4"/>
<dbReference type="SUPFAM" id="SSF103481">
    <property type="entry name" value="Multidrug resistance efflux transporter EmrE"/>
    <property type="match status" value="2"/>
</dbReference>
<evidence type="ECO:0000256" key="1">
    <source>
        <dbReference type="SAM" id="Phobius"/>
    </source>
</evidence>
<proteinExistence type="predicted"/>
<accession>A0AAJ0GAG4</accession>
<feature type="transmembrane region" description="Helical" evidence="1">
    <location>
        <begin position="216"/>
        <end position="234"/>
    </location>
</feature>
<dbReference type="InterPro" id="IPR026505">
    <property type="entry name" value="Solute_c_fam_35_mem_F3/F4"/>
</dbReference>
<sequence>MDHEHSGRLLDEDRTSQDIELADLDGQSDRLIREEQPHPDAPIPAVPKTKASYIAIAIALIVTVIGFTVNTEATAYFEDVLGWKKPFCTMYITHSSLCIPWFCHLLWSRYKDRQMPYKAWVRDYNNQIRQTVASVDAYATSGSYLVIKKKGHTGGPLDFLASTMAIVTVVLTISGLSWFASLALTTPSDLTAIYNCSTFFAAAFSVPLLKERLGWLAIAAVAISIIGTFTIAYGDSTSEHEANAIGGSRLIGNLIASVGAVAFGLYEVLFKKWACSSKPMAPAASLPLTFAASALTGIYTFSTLWVGLIVLHITGVETFEVPSAYVCLWIFIGVMAGCLSINLLMVLVVWTDPVFGSMANVLSVFFVALADWFVFGLKPSIATYVGGAMIFVAFVLLTKHTLGESKH</sequence>
<dbReference type="Proteomes" id="UP001271007">
    <property type="component" value="Unassembled WGS sequence"/>
</dbReference>
<keyword evidence="1" id="KW-1133">Transmembrane helix</keyword>
<dbReference type="PANTHER" id="PTHR19346">
    <property type="entry name" value="SUGAR PHOSPHATE TRANSPORTER DOMAIN-CONTAINING PROTEIN"/>
    <property type="match status" value="1"/>
</dbReference>
<keyword evidence="3" id="KW-1185">Reference proteome</keyword>